<dbReference type="PROSITE" id="PS50011">
    <property type="entry name" value="PROTEIN_KINASE_DOM"/>
    <property type="match status" value="1"/>
</dbReference>
<evidence type="ECO:0000256" key="2">
    <source>
        <dbReference type="ARBA" id="ARBA00022527"/>
    </source>
</evidence>
<dbReference type="InterPro" id="IPR008271">
    <property type="entry name" value="Ser/Thr_kinase_AS"/>
</dbReference>
<dbReference type="GO" id="GO:0030447">
    <property type="term" value="P:filamentous growth"/>
    <property type="evidence" value="ECO:0007669"/>
    <property type="project" value="UniProtKB-ARBA"/>
</dbReference>
<name>A0AAX4HFQ5_9ASCO</name>
<dbReference type="InterPro" id="IPR003527">
    <property type="entry name" value="MAP_kinase_CS"/>
</dbReference>
<evidence type="ECO:0000259" key="10">
    <source>
        <dbReference type="PROSITE" id="PS50011"/>
    </source>
</evidence>
<accession>A0AAX4HFQ5</accession>
<dbReference type="InterPro" id="IPR000719">
    <property type="entry name" value="Prot_kinase_dom"/>
</dbReference>
<dbReference type="InterPro" id="IPR017441">
    <property type="entry name" value="Protein_kinase_ATP_BS"/>
</dbReference>
<feature type="binding site" evidence="7">
    <location>
        <position position="46"/>
    </location>
    <ligand>
        <name>ATP</name>
        <dbReference type="ChEBI" id="CHEBI:30616"/>
    </ligand>
</feature>
<evidence type="ECO:0000256" key="8">
    <source>
        <dbReference type="RuleBase" id="RU000304"/>
    </source>
</evidence>
<evidence type="ECO:0000313" key="11">
    <source>
        <dbReference type="EMBL" id="WPK27241.1"/>
    </source>
</evidence>
<sequence length="368" mass="42624">METKSKSNVFKISRSYDLKQMLGQGAYGTVAWAIHKPTSTPVAVKKIEPFTKTLVCLRTIRELQLLNFFANHENIIGLFDVQKPKDFESFQEVYLIQEYMPCDLHKIIHTLNLLNQHIKFIIYQILRGLRVIHSANVIHRDLKPSNILINWACEVKICDFGLARIVGSELLELDSNLTEYVATRWYRAPEIMLLQSMYSTAVDLWSVGCIMAELFMAYPLFPGKDYKNQLQLIFDYLGTPKGDDLNCIKLQRAKSYIILLPDSEPVKVGYYFLNHPRRIAKYGYVPVDEQGLDLMTNLLSFNPENRYTSTEALFHSYLSSYHKSTLEPVAGITLEPTFFDRKSKGDLTMSDLKQYLFDEVVSFSRYRY</sequence>
<dbReference type="PROSITE" id="PS00108">
    <property type="entry name" value="PROTEIN_KINASE_ST"/>
    <property type="match status" value="1"/>
</dbReference>
<keyword evidence="6 7" id="KW-0067">ATP-binding</keyword>
<organism evidence="11 12">
    <name type="scientific">Australozyma saopauloensis</name>
    <dbReference type="NCBI Taxonomy" id="291208"/>
    <lineage>
        <taxon>Eukaryota</taxon>
        <taxon>Fungi</taxon>
        <taxon>Dikarya</taxon>
        <taxon>Ascomycota</taxon>
        <taxon>Saccharomycotina</taxon>
        <taxon>Pichiomycetes</taxon>
        <taxon>Metschnikowiaceae</taxon>
        <taxon>Australozyma</taxon>
    </lineage>
</organism>
<keyword evidence="4 7" id="KW-0547">Nucleotide-binding</keyword>
<evidence type="ECO:0000256" key="9">
    <source>
        <dbReference type="RuleBase" id="RU361165"/>
    </source>
</evidence>
<evidence type="ECO:0000256" key="3">
    <source>
        <dbReference type="ARBA" id="ARBA00022679"/>
    </source>
</evidence>
<dbReference type="EC" id="2.7.11.24" evidence="1 9"/>
<dbReference type="InterPro" id="IPR011009">
    <property type="entry name" value="Kinase-like_dom_sf"/>
</dbReference>
<gene>
    <name evidence="11" type="ORF">PUMCH_004618</name>
</gene>
<dbReference type="AlphaFoldDB" id="A0AAX4HFQ5"/>
<dbReference type="InterPro" id="IPR050117">
    <property type="entry name" value="MAPK"/>
</dbReference>
<comment type="activity regulation">
    <text evidence="9">Activated by threonine and tyrosine phosphorylation.</text>
</comment>
<dbReference type="PANTHER" id="PTHR24055">
    <property type="entry name" value="MITOGEN-ACTIVATED PROTEIN KINASE"/>
    <property type="match status" value="1"/>
</dbReference>
<protein>
    <recommendedName>
        <fullName evidence="1 9">Mitogen-activated protein kinase</fullName>
        <ecNumber evidence="1 9">2.7.11.24</ecNumber>
    </recommendedName>
</protein>
<evidence type="ECO:0000256" key="4">
    <source>
        <dbReference type="ARBA" id="ARBA00022741"/>
    </source>
</evidence>
<evidence type="ECO:0000313" key="12">
    <source>
        <dbReference type="Proteomes" id="UP001338582"/>
    </source>
</evidence>
<dbReference type="Pfam" id="PF00069">
    <property type="entry name" value="Pkinase"/>
    <property type="match status" value="1"/>
</dbReference>
<dbReference type="RefSeq" id="XP_062879619.1">
    <property type="nucleotide sequence ID" value="XM_063023549.1"/>
</dbReference>
<dbReference type="GO" id="GO:0005524">
    <property type="term" value="F:ATP binding"/>
    <property type="evidence" value="ECO:0007669"/>
    <property type="project" value="UniProtKB-UniRule"/>
</dbReference>
<evidence type="ECO:0000256" key="7">
    <source>
        <dbReference type="PROSITE-ProRule" id="PRU10141"/>
    </source>
</evidence>
<dbReference type="GO" id="GO:0004707">
    <property type="term" value="F:MAP kinase activity"/>
    <property type="evidence" value="ECO:0007669"/>
    <property type="project" value="UniProtKB-EC"/>
</dbReference>
<dbReference type="Gene3D" id="1.10.510.10">
    <property type="entry name" value="Transferase(Phosphotransferase) domain 1"/>
    <property type="match status" value="1"/>
</dbReference>
<evidence type="ECO:0000256" key="6">
    <source>
        <dbReference type="ARBA" id="ARBA00022840"/>
    </source>
</evidence>
<keyword evidence="12" id="KW-1185">Reference proteome</keyword>
<dbReference type="EMBL" id="CP138899">
    <property type="protein sequence ID" value="WPK27241.1"/>
    <property type="molecule type" value="Genomic_DNA"/>
</dbReference>
<keyword evidence="9" id="KW-0460">Magnesium</keyword>
<dbReference type="FunFam" id="1.10.510.10:FF:000098">
    <property type="entry name" value="Mitogen-activated protein kinase 1"/>
    <property type="match status" value="1"/>
</dbReference>
<evidence type="ECO:0000256" key="1">
    <source>
        <dbReference type="ARBA" id="ARBA00012411"/>
    </source>
</evidence>
<keyword evidence="3 9" id="KW-0808">Transferase</keyword>
<dbReference type="Gene3D" id="3.30.200.20">
    <property type="entry name" value="Phosphorylase Kinase, domain 1"/>
    <property type="match status" value="1"/>
</dbReference>
<reference evidence="11 12" key="1">
    <citation type="submission" date="2023-10" db="EMBL/GenBank/DDBJ databases">
        <title>Draft Genome Sequence of Candida saopaulonensis from a very Premature Infant with Sepsis.</title>
        <authorList>
            <person name="Ning Y."/>
            <person name="Dai R."/>
            <person name="Xiao M."/>
            <person name="Xu Y."/>
            <person name="Yan Q."/>
            <person name="Zhang L."/>
        </authorList>
    </citation>
    <scope>NUCLEOTIDE SEQUENCE [LARGE SCALE GENOMIC DNA]</scope>
    <source>
        <strain evidence="11 12">19XY460</strain>
    </source>
</reference>
<comment type="catalytic activity">
    <reaction evidence="9">
        <text>L-threonyl-[protein] + ATP = O-phospho-L-threonyl-[protein] + ADP + H(+)</text>
        <dbReference type="Rhea" id="RHEA:46608"/>
        <dbReference type="Rhea" id="RHEA-COMP:11060"/>
        <dbReference type="Rhea" id="RHEA-COMP:11605"/>
        <dbReference type="ChEBI" id="CHEBI:15378"/>
        <dbReference type="ChEBI" id="CHEBI:30013"/>
        <dbReference type="ChEBI" id="CHEBI:30616"/>
        <dbReference type="ChEBI" id="CHEBI:61977"/>
        <dbReference type="ChEBI" id="CHEBI:456216"/>
        <dbReference type="EC" id="2.7.11.24"/>
    </reaction>
</comment>
<dbReference type="SMART" id="SM00220">
    <property type="entry name" value="S_TKc"/>
    <property type="match status" value="1"/>
</dbReference>
<keyword evidence="2 8" id="KW-0723">Serine/threonine-protein kinase</keyword>
<feature type="domain" description="Protein kinase" evidence="10">
    <location>
        <begin position="16"/>
        <end position="318"/>
    </location>
</feature>
<dbReference type="PROSITE" id="PS00107">
    <property type="entry name" value="PROTEIN_KINASE_ATP"/>
    <property type="match status" value="1"/>
</dbReference>
<comment type="cofactor">
    <cofactor evidence="9">
        <name>Mg(2+)</name>
        <dbReference type="ChEBI" id="CHEBI:18420"/>
    </cofactor>
</comment>
<keyword evidence="5 9" id="KW-0418">Kinase</keyword>
<dbReference type="Proteomes" id="UP001338582">
    <property type="component" value="Chromosome 6"/>
</dbReference>
<dbReference type="SUPFAM" id="SSF56112">
    <property type="entry name" value="Protein kinase-like (PK-like)"/>
    <property type="match status" value="1"/>
</dbReference>
<dbReference type="PROSITE" id="PS01351">
    <property type="entry name" value="MAPK"/>
    <property type="match status" value="1"/>
</dbReference>
<evidence type="ECO:0000256" key="5">
    <source>
        <dbReference type="ARBA" id="ARBA00022777"/>
    </source>
</evidence>
<proteinExistence type="inferred from homology"/>
<dbReference type="KEGG" id="asau:88175678"/>
<comment type="similarity">
    <text evidence="9">Belongs to the protein kinase superfamily. Ser/Thr protein kinase family. MAP kinase subfamily.</text>
</comment>
<dbReference type="GeneID" id="88175678"/>